<accession>A0A4R5MCS7</accession>
<proteinExistence type="predicted"/>
<dbReference type="Proteomes" id="UP000295722">
    <property type="component" value="Unassembled WGS sequence"/>
</dbReference>
<dbReference type="AlphaFoldDB" id="A0A4R5MCS7"/>
<dbReference type="EMBL" id="SMRP01000003">
    <property type="protein sequence ID" value="TDG24504.1"/>
    <property type="molecule type" value="Genomic_DNA"/>
</dbReference>
<sequence>MEIEEIARYKLSFDANRFTVRCPGGTDRFSGLAASNLPKIYIVSVGGEPIYVGKATIPIRDRLRQGWRATGKNGYYGYAWRHAFSEAHLDIWCHRDPTEQRGCLDIETIEAEVVYLIRQAGQWPRYQTEIHFHESNDEHRRWASLIAAKYDLEAREAIQPVADLSMEGR</sequence>
<evidence type="ECO:0008006" key="3">
    <source>
        <dbReference type="Google" id="ProtNLM"/>
    </source>
</evidence>
<evidence type="ECO:0000313" key="1">
    <source>
        <dbReference type="EMBL" id="TDG24504.1"/>
    </source>
</evidence>
<comment type="caution">
    <text evidence="1">The sequence shown here is derived from an EMBL/GenBank/DDBJ whole genome shotgun (WGS) entry which is preliminary data.</text>
</comment>
<organism evidence="1 2">
    <name type="scientific">Paraburkholderia silviterrae</name>
    <dbReference type="NCBI Taxonomy" id="2528715"/>
    <lineage>
        <taxon>Bacteria</taxon>
        <taxon>Pseudomonadati</taxon>
        <taxon>Pseudomonadota</taxon>
        <taxon>Betaproteobacteria</taxon>
        <taxon>Burkholderiales</taxon>
        <taxon>Burkholderiaceae</taxon>
        <taxon>Paraburkholderia</taxon>
    </lineage>
</organism>
<gene>
    <name evidence="1" type="ORF">EYW47_08045</name>
</gene>
<dbReference type="RefSeq" id="WP_133194351.1">
    <property type="nucleotide sequence ID" value="NZ_JBHUCW010000006.1"/>
</dbReference>
<protein>
    <recommendedName>
        <fullName evidence="3">GIY-YIG domain-containing protein</fullName>
    </recommendedName>
</protein>
<keyword evidence="2" id="KW-1185">Reference proteome</keyword>
<dbReference type="OrthoDB" id="7067843at2"/>
<evidence type="ECO:0000313" key="2">
    <source>
        <dbReference type="Proteomes" id="UP000295722"/>
    </source>
</evidence>
<reference evidence="1 2" key="1">
    <citation type="submission" date="2019-03" db="EMBL/GenBank/DDBJ databases">
        <title>Paraburkholderia sp. 4M-K11, isolated from subtropical forest soil.</title>
        <authorList>
            <person name="Gao Z.-H."/>
            <person name="Qiu L.-H."/>
        </authorList>
    </citation>
    <scope>NUCLEOTIDE SEQUENCE [LARGE SCALE GENOMIC DNA]</scope>
    <source>
        <strain evidence="1 2">4M-K11</strain>
    </source>
</reference>
<name>A0A4R5MCS7_9BURK</name>